<proteinExistence type="predicted"/>
<accession>A0A7J6WAY0</accession>
<dbReference type="Proteomes" id="UP000554482">
    <property type="component" value="Unassembled WGS sequence"/>
</dbReference>
<comment type="caution">
    <text evidence="1">The sequence shown here is derived from an EMBL/GenBank/DDBJ whole genome shotgun (WGS) entry which is preliminary data.</text>
</comment>
<gene>
    <name evidence="1" type="ORF">FRX31_017060</name>
</gene>
<sequence length="76" mass="8388">MIEISDITIELSSSPIHEGRALPIVNVGSSNGTNTDLALVERIPETQPTQITPNRFEVLKEAETIQQNTNWAEVTE</sequence>
<evidence type="ECO:0000313" key="2">
    <source>
        <dbReference type="Proteomes" id="UP000554482"/>
    </source>
</evidence>
<protein>
    <submittedName>
        <fullName evidence="1">Uncharacterized protein</fullName>
    </submittedName>
</protein>
<reference evidence="1 2" key="1">
    <citation type="submission" date="2020-06" db="EMBL/GenBank/DDBJ databases">
        <title>Transcriptomic and genomic resources for Thalictrum thalictroides and T. hernandezii: Facilitating candidate gene discovery in an emerging model plant lineage.</title>
        <authorList>
            <person name="Arias T."/>
            <person name="Riano-Pachon D.M."/>
            <person name="Di Stilio V.S."/>
        </authorList>
    </citation>
    <scope>NUCLEOTIDE SEQUENCE [LARGE SCALE GENOMIC DNA]</scope>
    <source>
        <strain evidence="2">cv. WT478/WT964</strain>
        <tissue evidence="1">Leaves</tissue>
    </source>
</reference>
<dbReference type="AlphaFoldDB" id="A0A7J6WAY0"/>
<dbReference type="EMBL" id="JABWDY010020148">
    <property type="protein sequence ID" value="KAF5193352.1"/>
    <property type="molecule type" value="Genomic_DNA"/>
</dbReference>
<name>A0A7J6WAY0_THATH</name>
<organism evidence="1 2">
    <name type="scientific">Thalictrum thalictroides</name>
    <name type="common">Rue-anemone</name>
    <name type="synonym">Anemone thalictroides</name>
    <dbReference type="NCBI Taxonomy" id="46969"/>
    <lineage>
        <taxon>Eukaryota</taxon>
        <taxon>Viridiplantae</taxon>
        <taxon>Streptophyta</taxon>
        <taxon>Embryophyta</taxon>
        <taxon>Tracheophyta</taxon>
        <taxon>Spermatophyta</taxon>
        <taxon>Magnoliopsida</taxon>
        <taxon>Ranunculales</taxon>
        <taxon>Ranunculaceae</taxon>
        <taxon>Thalictroideae</taxon>
        <taxon>Thalictrum</taxon>
    </lineage>
</organism>
<keyword evidence="2" id="KW-1185">Reference proteome</keyword>
<evidence type="ECO:0000313" key="1">
    <source>
        <dbReference type="EMBL" id="KAF5193352.1"/>
    </source>
</evidence>